<dbReference type="InterPro" id="IPR039430">
    <property type="entry name" value="Thymidylate_kin-like_dom"/>
</dbReference>
<sequence>MIGLFITFEGIDGSGKSTHAKRLYEHLSNIFGNERVLITREPGGWSGGSQLRDILLHSNWRPWSEFFLFMADRCEHVEEQIKPALAKGQIVICERYTDSTLAYQGWGKGLLLEEMERLFSLLDFPLPDLTIWLDISVDTAMKRIKARSASDRLEEERFLAVVRRGYEELSKRNPVRIRRVFSGDEEEKVFEEITRVVEDFMDEGGKEKLQRKAP</sequence>
<evidence type="ECO:0000256" key="5">
    <source>
        <dbReference type="ARBA" id="ARBA00022727"/>
    </source>
</evidence>
<evidence type="ECO:0000256" key="7">
    <source>
        <dbReference type="ARBA" id="ARBA00022777"/>
    </source>
</evidence>
<comment type="function">
    <text evidence="10 11">Phosphorylation of dTMP to form dTDP in both de novo and salvage pathways of dTTP synthesis.</text>
</comment>
<evidence type="ECO:0000256" key="4">
    <source>
        <dbReference type="ARBA" id="ARBA00022679"/>
    </source>
</evidence>
<dbReference type="AlphaFoldDB" id="A0A0T5XC86"/>
<dbReference type="eggNOG" id="COG0125">
    <property type="taxonomic scope" value="Bacteria"/>
</dbReference>
<organism evidence="13 14">
    <name type="scientific">Acetomicrobium hydrogeniformans ATCC BAA-1850</name>
    <dbReference type="NCBI Taxonomy" id="592015"/>
    <lineage>
        <taxon>Bacteria</taxon>
        <taxon>Thermotogati</taxon>
        <taxon>Synergistota</taxon>
        <taxon>Synergistia</taxon>
        <taxon>Synergistales</taxon>
        <taxon>Acetomicrobiaceae</taxon>
        <taxon>Acetomicrobium</taxon>
    </lineage>
</organism>
<evidence type="ECO:0000256" key="10">
    <source>
        <dbReference type="ARBA" id="ARBA00057735"/>
    </source>
</evidence>
<evidence type="ECO:0000256" key="9">
    <source>
        <dbReference type="ARBA" id="ARBA00048743"/>
    </source>
</evidence>
<dbReference type="SUPFAM" id="SSF52540">
    <property type="entry name" value="P-loop containing nucleoside triphosphate hydrolases"/>
    <property type="match status" value="1"/>
</dbReference>
<dbReference type="PANTHER" id="PTHR10344">
    <property type="entry name" value="THYMIDYLATE KINASE"/>
    <property type="match status" value="1"/>
</dbReference>
<dbReference type="FunFam" id="3.40.50.300:FF:000225">
    <property type="entry name" value="Thymidylate kinase"/>
    <property type="match status" value="1"/>
</dbReference>
<dbReference type="NCBIfam" id="TIGR00041">
    <property type="entry name" value="DTMP_kinase"/>
    <property type="match status" value="1"/>
</dbReference>
<evidence type="ECO:0000256" key="3">
    <source>
        <dbReference type="ARBA" id="ARBA00017144"/>
    </source>
</evidence>
<dbReference type="InterPro" id="IPR018095">
    <property type="entry name" value="Thymidylate_kin_CS"/>
</dbReference>
<evidence type="ECO:0000313" key="14">
    <source>
        <dbReference type="Proteomes" id="UP000005273"/>
    </source>
</evidence>
<dbReference type="GO" id="GO:0004798">
    <property type="term" value="F:dTMP kinase activity"/>
    <property type="evidence" value="ECO:0007669"/>
    <property type="project" value="UniProtKB-UniRule"/>
</dbReference>
<proteinExistence type="inferred from homology"/>
<feature type="binding site" evidence="11">
    <location>
        <begin position="10"/>
        <end position="17"/>
    </location>
    <ligand>
        <name>ATP</name>
        <dbReference type="ChEBI" id="CHEBI:30616"/>
    </ligand>
</feature>
<dbReference type="Pfam" id="PF02223">
    <property type="entry name" value="Thymidylate_kin"/>
    <property type="match status" value="1"/>
</dbReference>
<dbReference type="GO" id="GO:0005524">
    <property type="term" value="F:ATP binding"/>
    <property type="evidence" value="ECO:0007669"/>
    <property type="project" value="UniProtKB-UniRule"/>
</dbReference>
<feature type="domain" description="Thymidylate kinase-like" evidence="12">
    <location>
        <begin position="8"/>
        <end position="193"/>
    </location>
</feature>
<evidence type="ECO:0000256" key="11">
    <source>
        <dbReference type="HAMAP-Rule" id="MF_00165"/>
    </source>
</evidence>
<dbReference type="RefSeq" id="WP_057940872.1">
    <property type="nucleotide sequence ID" value="NZ_ACJX03000001.1"/>
</dbReference>
<dbReference type="InterPro" id="IPR027417">
    <property type="entry name" value="P-loop_NTPase"/>
</dbReference>
<keyword evidence="7 11" id="KW-0418">Kinase</keyword>
<evidence type="ECO:0000256" key="6">
    <source>
        <dbReference type="ARBA" id="ARBA00022741"/>
    </source>
</evidence>
<dbReference type="GO" id="GO:0006227">
    <property type="term" value="P:dUDP biosynthetic process"/>
    <property type="evidence" value="ECO:0007669"/>
    <property type="project" value="TreeGrafter"/>
</dbReference>
<dbReference type="GO" id="GO:0005829">
    <property type="term" value="C:cytosol"/>
    <property type="evidence" value="ECO:0007669"/>
    <property type="project" value="TreeGrafter"/>
</dbReference>
<evidence type="ECO:0000256" key="8">
    <source>
        <dbReference type="ARBA" id="ARBA00022840"/>
    </source>
</evidence>
<dbReference type="OrthoDB" id="9774907at2"/>
<dbReference type="EMBL" id="ACJX03000001">
    <property type="protein sequence ID" value="KRT35968.1"/>
    <property type="molecule type" value="Genomic_DNA"/>
</dbReference>
<evidence type="ECO:0000256" key="2">
    <source>
        <dbReference type="ARBA" id="ARBA00012980"/>
    </source>
</evidence>
<dbReference type="PROSITE" id="PS01331">
    <property type="entry name" value="THYMIDYLATE_KINASE"/>
    <property type="match status" value="1"/>
</dbReference>
<keyword evidence="5 11" id="KW-0545">Nucleotide biosynthesis</keyword>
<dbReference type="GO" id="GO:0006233">
    <property type="term" value="P:dTDP biosynthetic process"/>
    <property type="evidence" value="ECO:0007669"/>
    <property type="project" value="InterPro"/>
</dbReference>
<dbReference type="InterPro" id="IPR018094">
    <property type="entry name" value="Thymidylate_kinase"/>
</dbReference>
<keyword evidence="8 11" id="KW-0067">ATP-binding</keyword>
<comment type="similarity">
    <text evidence="1 11">Belongs to the thymidylate kinase family.</text>
</comment>
<comment type="caution">
    <text evidence="13">The sequence shown here is derived from an EMBL/GenBank/DDBJ whole genome shotgun (WGS) entry which is preliminary data.</text>
</comment>
<reference evidence="14" key="1">
    <citation type="submission" date="2012-09" db="EMBL/GenBank/DDBJ databases">
        <authorList>
            <person name="Weinstock G."/>
            <person name="Sodergren E."/>
            <person name="Clifton S."/>
            <person name="Fulton L."/>
            <person name="Fulton B."/>
            <person name="Courtney L."/>
            <person name="Fronick C."/>
            <person name="Harrison M."/>
            <person name="Strong C."/>
            <person name="Farmer C."/>
            <person name="Delehaunty K."/>
            <person name="Markovic C."/>
            <person name="Hall O."/>
            <person name="Minx P."/>
            <person name="Tomlinson C."/>
            <person name="Mitreva M."/>
            <person name="Nelson J."/>
            <person name="Hou S."/>
            <person name="Wollam A."/>
            <person name="Pepin K.H."/>
            <person name="Johnson M."/>
            <person name="Bhonagiri V."/>
            <person name="Nash W.E."/>
            <person name="Suruliraj S."/>
            <person name="Warren W."/>
            <person name="Chinwalla A."/>
            <person name="Mardis E.R."/>
            <person name="Wilson R.K."/>
        </authorList>
    </citation>
    <scope>NUCLEOTIDE SEQUENCE [LARGE SCALE GENOMIC DNA]</scope>
    <source>
        <strain evidence="14">OS1</strain>
    </source>
</reference>
<dbReference type="HAMAP" id="MF_00165">
    <property type="entry name" value="Thymidylate_kinase"/>
    <property type="match status" value="1"/>
</dbReference>
<accession>A0A0T5XC86</accession>
<keyword evidence="4 11" id="KW-0808">Transferase</keyword>
<dbReference type="EC" id="2.7.4.9" evidence="2 11"/>
<gene>
    <name evidence="11" type="primary">tmk</name>
    <name evidence="13" type="ORF">HMPREF1705_03229</name>
</gene>
<keyword evidence="14" id="KW-1185">Reference proteome</keyword>
<evidence type="ECO:0000313" key="13">
    <source>
        <dbReference type="EMBL" id="KRT35968.1"/>
    </source>
</evidence>
<evidence type="ECO:0000256" key="1">
    <source>
        <dbReference type="ARBA" id="ARBA00009776"/>
    </source>
</evidence>
<name>A0A0T5XC86_9BACT</name>
<dbReference type="STRING" id="592015.HMPREF1705_03229"/>
<comment type="catalytic activity">
    <reaction evidence="9 11">
        <text>dTMP + ATP = dTDP + ADP</text>
        <dbReference type="Rhea" id="RHEA:13517"/>
        <dbReference type="ChEBI" id="CHEBI:30616"/>
        <dbReference type="ChEBI" id="CHEBI:58369"/>
        <dbReference type="ChEBI" id="CHEBI:63528"/>
        <dbReference type="ChEBI" id="CHEBI:456216"/>
        <dbReference type="EC" id="2.7.4.9"/>
    </reaction>
</comment>
<dbReference type="PANTHER" id="PTHR10344:SF4">
    <property type="entry name" value="UMP-CMP KINASE 2, MITOCHONDRIAL"/>
    <property type="match status" value="1"/>
</dbReference>
<protein>
    <recommendedName>
        <fullName evidence="3 11">Thymidylate kinase</fullName>
        <ecNumber evidence="2 11">2.7.4.9</ecNumber>
    </recommendedName>
    <alternativeName>
        <fullName evidence="11">dTMP kinase</fullName>
    </alternativeName>
</protein>
<dbReference type="GO" id="GO:0006235">
    <property type="term" value="P:dTTP biosynthetic process"/>
    <property type="evidence" value="ECO:0007669"/>
    <property type="project" value="UniProtKB-UniRule"/>
</dbReference>
<keyword evidence="6 11" id="KW-0547">Nucleotide-binding</keyword>
<dbReference type="Gene3D" id="3.40.50.300">
    <property type="entry name" value="P-loop containing nucleotide triphosphate hydrolases"/>
    <property type="match status" value="1"/>
</dbReference>
<evidence type="ECO:0000259" key="12">
    <source>
        <dbReference type="Pfam" id="PF02223"/>
    </source>
</evidence>
<dbReference type="Proteomes" id="UP000005273">
    <property type="component" value="Unassembled WGS sequence"/>
</dbReference>
<dbReference type="CDD" id="cd01672">
    <property type="entry name" value="TMPK"/>
    <property type="match status" value="1"/>
</dbReference>